<comment type="caution">
    <text evidence="4">The sequence shown here is derived from an EMBL/GenBank/DDBJ whole genome shotgun (WGS) entry which is preliminary data.</text>
</comment>
<reference evidence="4 5" key="1">
    <citation type="submission" date="2019-09" db="EMBL/GenBank/DDBJ databases">
        <authorList>
            <person name="Ou C."/>
        </authorList>
    </citation>
    <scope>NUCLEOTIDE SEQUENCE [LARGE SCALE GENOMIC DNA]</scope>
    <source>
        <strain evidence="4">S2</strain>
        <tissue evidence="4">Leaf</tissue>
    </source>
</reference>
<comment type="similarity">
    <text evidence="1">Belongs to the plant acyltransferase family.</text>
</comment>
<evidence type="ECO:0000256" key="3">
    <source>
        <dbReference type="ARBA" id="ARBA00023315"/>
    </source>
</evidence>
<evidence type="ECO:0000313" key="4">
    <source>
        <dbReference type="EMBL" id="KAB2601955.1"/>
    </source>
</evidence>
<evidence type="ECO:0000313" key="5">
    <source>
        <dbReference type="Proteomes" id="UP000327157"/>
    </source>
</evidence>
<keyword evidence="3" id="KW-0012">Acyltransferase</keyword>
<dbReference type="OrthoDB" id="671439at2759"/>
<dbReference type="GO" id="GO:0016746">
    <property type="term" value="F:acyltransferase activity"/>
    <property type="evidence" value="ECO:0007669"/>
    <property type="project" value="UniProtKB-KW"/>
</dbReference>
<dbReference type="Pfam" id="PF02458">
    <property type="entry name" value="Transferase"/>
    <property type="match status" value="1"/>
</dbReference>
<keyword evidence="5" id="KW-1185">Reference proteome</keyword>
<keyword evidence="2" id="KW-0808">Transferase</keyword>
<protein>
    <submittedName>
        <fullName evidence="4">Vinorine synthase-like</fullName>
    </submittedName>
</protein>
<evidence type="ECO:0000256" key="2">
    <source>
        <dbReference type="ARBA" id="ARBA00022679"/>
    </source>
</evidence>
<reference evidence="4 5" key="3">
    <citation type="submission" date="2019-11" db="EMBL/GenBank/DDBJ databases">
        <title>A de novo genome assembly of a pear dwarfing rootstock.</title>
        <authorList>
            <person name="Wang F."/>
            <person name="Wang J."/>
            <person name="Li S."/>
            <person name="Zhang Y."/>
            <person name="Fang M."/>
            <person name="Ma L."/>
            <person name="Zhao Y."/>
            <person name="Jiang S."/>
        </authorList>
    </citation>
    <scope>NUCLEOTIDE SEQUENCE [LARGE SCALE GENOMIC DNA]</scope>
    <source>
        <strain evidence="4">S2</strain>
        <tissue evidence="4">Leaf</tissue>
    </source>
</reference>
<gene>
    <name evidence="4" type="ORF">D8674_002960</name>
</gene>
<proteinExistence type="inferred from homology"/>
<evidence type="ECO:0000256" key="1">
    <source>
        <dbReference type="ARBA" id="ARBA00009861"/>
    </source>
</evidence>
<reference evidence="5" key="2">
    <citation type="submission" date="2019-10" db="EMBL/GenBank/DDBJ databases">
        <title>A de novo genome assembly of a pear dwarfing rootstock.</title>
        <authorList>
            <person name="Wang F."/>
            <person name="Wang J."/>
            <person name="Li S."/>
            <person name="Zhang Y."/>
            <person name="Fang M."/>
            <person name="Ma L."/>
            <person name="Zhao Y."/>
            <person name="Jiang S."/>
        </authorList>
    </citation>
    <scope>NUCLEOTIDE SEQUENCE [LARGE SCALE GENOMIC DNA]</scope>
</reference>
<dbReference type="Gene3D" id="3.30.559.10">
    <property type="entry name" value="Chloramphenicol acetyltransferase-like domain"/>
    <property type="match status" value="2"/>
</dbReference>
<dbReference type="InterPro" id="IPR023213">
    <property type="entry name" value="CAT-like_dom_sf"/>
</dbReference>
<sequence>MMRCVRLNAAFHYLIPGSFDSRARGCEHHINPFPTLCAISMHLFTASLKNSFVYEYVVVETLPADLFGALWDGTTARSRRESDNVYTSLERVMQQRGYSGIPYLEAQVTNCRLCDFVKNPMPGELYKLVPFKLHDHNNSEFALGVQLNIFECGGGFAIGLCTSHKLAGGLSMLMFTKTWAAIGRGEKDEAKIERPEFVSAAVFPPAIDVTGYDTLGSITTNTVKKSFVFNNPTIEDLREKYTGLAEDDREKRPSRVETFSAYIWRRFTEATKDDHPIDENMFHGAFYTVNLRPRTDPPLPRCSFRNIYQIFLTTPLISSSSSSGVYDQESCHDMVKQVREELRKIEKDPVKRLQKGSTGVTSTDLFKGLPDQEGWLCLPTVACADFLSMILISVGGDLHGWSYRLRP</sequence>
<dbReference type="AlphaFoldDB" id="A0A5N5FFR4"/>
<dbReference type="PANTHER" id="PTHR31623">
    <property type="entry name" value="F21J9.9"/>
    <property type="match status" value="1"/>
</dbReference>
<accession>A0A5N5FFR4</accession>
<dbReference type="EMBL" id="SMOL01000695">
    <property type="protein sequence ID" value="KAB2601955.1"/>
    <property type="molecule type" value="Genomic_DNA"/>
</dbReference>
<name>A0A5N5FFR4_9ROSA</name>
<dbReference type="PANTHER" id="PTHR31623:SF46">
    <property type="entry name" value="VINORINE SYNTHASE-LIKE"/>
    <property type="match status" value="1"/>
</dbReference>
<organism evidence="4 5">
    <name type="scientific">Pyrus ussuriensis x Pyrus communis</name>
    <dbReference type="NCBI Taxonomy" id="2448454"/>
    <lineage>
        <taxon>Eukaryota</taxon>
        <taxon>Viridiplantae</taxon>
        <taxon>Streptophyta</taxon>
        <taxon>Embryophyta</taxon>
        <taxon>Tracheophyta</taxon>
        <taxon>Spermatophyta</taxon>
        <taxon>Magnoliopsida</taxon>
        <taxon>eudicotyledons</taxon>
        <taxon>Gunneridae</taxon>
        <taxon>Pentapetalae</taxon>
        <taxon>rosids</taxon>
        <taxon>fabids</taxon>
        <taxon>Rosales</taxon>
        <taxon>Rosaceae</taxon>
        <taxon>Amygdaloideae</taxon>
        <taxon>Maleae</taxon>
        <taxon>Pyrus</taxon>
    </lineage>
</organism>
<dbReference type="Proteomes" id="UP000327157">
    <property type="component" value="Chromosome 10"/>
</dbReference>